<dbReference type="Proteomes" id="UP000299102">
    <property type="component" value="Unassembled WGS sequence"/>
</dbReference>
<evidence type="ECO:0000256" key="1">
    <source>
        <dbReference type="SAM" id="MobiDB-lite"/>
    </source>
</evidence>
<dbReference type="AlphaFoldDB" id="A0A4C1TD39"/>
<accession>A0A4C1TD39</accession>
<name>A0A4C1TD39_EUMVA</name>
<reference evidence="2 3" key="1">
    <citation type="journal article" date="2019" name="Commun. Biol.">
        <title>The bagworm genome reveals a unique fibroin gene that provides high tensile strength.</title>
        <authorList>
            <person name="Kono N."/>
            <person name="Nakamura H."/>
            <person name="Ohtoshi R."/>
            <person name="Tomita M."/>
            <person name="Numata K."/>
            <person name="Arakawa K."/>
        </authorList>
    </citation>
    <scope>NUCLEOTIDE SEQUENCE [LARGE SCALE GENOMIC DNA]</scope>
</reference>
<keyword evidence="3" id="KW-1185">Reference proteome</keyword>
<sequence>MKEKRASTGSKLPARARNKTGCRPPAGVTLADVSFYNSIYLNNLRRMKQNELSIAHAARTPGVGRASSSLEALLGGHGSHWPRGRATKLRSGRGRAARDSTRSADYEITHFARSETALIAEAAISGGNTN</sequence>
<proteinExistence type="predicted"/>
<comment type="caution">
    <text evidence="2">The sequence shown here is derived from an EMBL/GenBank/DDBJ whole genome shotgun (WGS) entry which is preliminary data.</text>
</comment>
<organism evidence="2 3">
    <name type="scientific">Eumeta variegata</name>
    <name type="common">Bagworm moth</name>
    <name type="synonym">Eumeta japonica</name>
    <dbReference type="NCBI Taxonomy" id="151549"/>
    <lineage>
        <taxon>Eukaryota</taxon>
        <taxon>Metazoa</taxon>
        <taxon>Ecdysozoa</taxon>
        <taxon>Arthropoda</taxon>
        <taxon>Hexapoda</taxon>
        <taxon>Insecta</taxon>
        <taxon>Pterygota</taxon>
        <taxon>Neoptera</taxon>
        <taxon>Endopterygota</taxon>
        <taxon>Lepidoptera</taxon>
        <taxon>Glossata</taxon>
        <taxon>Ditrysia</taxon>
        <taxon>Tineoidea</taxon>
        <taxon>Psychidae</taxon>
        <taxon>Oiketicinae</taxon>
        <taxon>Eumeta</taxon>
    </lineage>
</organism>
<feature type="region of interest" description="Disordered" evidence="1">
    <location>
        <begin position="74"/>
        <end position="102"/>
    </location>
</feature>
<evidence type="ECO:0000313" key="2">
    <source>
        <dbReference type="EMBL" id="GBP12054.1"/>
    </source>
</evidence>
<dbReference type="EMBL" id="BGZK01000049">
    <property type="protein sequence ID" value="GBP12054.1"/>
    <property type="molecule type" value="Genomic_DNA"/>
</dbReference>
<gene>
    <name evidence="2" type="ORF">EVAR_5888_1</name>
</gene>
<evidence type="ECO:0000313" key="3">
    <source>
        <dbReference type="Proteomes" id="UP000299102"/>
    </source>
</evidence>
<feature type="compositionally biased region" description="Basic residues" evidence="1">
    <location>
        <begin position="80"/>
        <end position="95"/>
    </location>
</feature>
<protein>
    <submittedName>
        <fullName evidence="2">Uncharacterized protein</fullName>
    </submittedName>
</protein>
<feature type="region of interest" description="Disordered" evidence="1">
    <location>
        <begin position="1"/>
        <end position="24"/>
    </location>
</feature>